<sequence length="89" mass="10277">MMELQDKALLKLEKKSRDRGIKRNKRTSKKIEILEVDGASPTNSDIARKQILTRSVRRAMALGKCIGIQFIDDEEEILEDFVRAKMEDN</sequence>
<dbReference type="Proteomes" id="UP001472677">
    <property type="component" value="Unassembled WGS sequence"/>
</dbReference>
<evidence type="ECO:0000313" key="2">
    <source>
        <dbReference type="Proteomes" id="UP001472677"/>
    </source>
</evidence>
<name>A0ABR2G9C0_9ROSI</name>
<accession>A0ABR2G9C0</accession>
<evidence type="ECO:0000313" key="1">
    <source>
        <dbReference type="EMBL" id="KAK8596824.1"/>
    </source>
</evidence>
<gene>
    <name evidence="1" type="ORF">V6N12_065303</name>
</gene>
<comment type="caution">
    <text evidence="1">The sequence shown here is derived from an EMBL/GenBank/DDBJ whole genome shotgun (WGS) entry which is preliminary data.</text>
</comment>
<keyword evidence="2" id="KW-1185">Reference proteome</keyword>
<proteinExistence type="predicted"/>
<organism evidence="1 2">
    <name type="scientific">Hibiscus sabdariffa</name>
    <name type="common">roselle</name>
    <dbReference type="NCBI Taxonomy" id="183260"/>
    <lineage>
        <taxon>Eukaryota</taxon>
        <taxon>Viridiplantae</taxon>
        <taxon>Streptophyta</taxon>
        <taxon>Embryophyta</taxon>
        <taxon>Tracheophyta</taxon>
        <taxon>Spermatophyta</taxon>
        <taxon>Magnoliopsida</taxon>
        <taxon>eudicotyledons</taxon>
        <taxon>Gunneridae</taxon>
        <taxon>Pentapetalae</taxon>
        <taxon>rosids</taxon>
        <taxon>malvids</taxon>
        <taxon>Malvales</taxon>
        <taxon>Malvaceae</taxon>
        <taxon>Malvoideae</taxon>
        <taxon>Hibiscus</taxon>
    </lineage>
</organism>
<reference evidence="1 2" key="1">
    <citation type="journal article" date="2024" name="G3 (Bethesda)">
        <title>Genome assembly of Hibiscus sabdariffa L. provides insights into metabolisms of medicinal natural products.</title>
        <authorList>
            <person name="Kim T."/>
        </authorList>
    </citation>
    <scope>NUCLEOTIDE SEQUENCE [LARGE SCALE GENOMIC DNA]</scope>
    <source>
        <strain evidence="1">TK-2024</strain>
        <tissue evidence="1">Old leaves</tissue>
    </source>
</reference>
<dbReference type="EMBL" id="JBBPBM010000002">
    <property type="protein sequence ID" value="KAK8596824.1"/>
    <property type="molecule type" value="Genomic_DNA"/>
</dbReference>
<protein>
    <submittedName>
        <fullName evidence="1">Uncharacterized protein</fullName>
    </submittedName>
</protein>